<reference evidence="2 3" key="1">
    <citation type="submission" date="2019-02" db="EMBL/GenBank/DDBJ databases">
        <title>Pedobacter sp. RP-3-8 sp. nov., isolated from Arctic soil.</title>
        <authorList>
            <person name="Dahal R.H."/>
        </authorList>
    </citation>
    <scope>NUCLEOTIDE SEQUENCE [LARGE SCALE GENOMIC DNA]</scope>
    <source>
        <strain evidence="2 3">RP-3-8</strain>
    </source>
</reference>
<feature type="transmembrane region" description="Helical" evidence="1">
    <location>
        <begin position="228"/>
        <end position="249"/>
    </location>
</feature>
<dbReference type="RefSeq" id="WP_131609823.1">
    <property type="nucleotide sequence ID" value="NZ_SJSM01000008.1"/>
</dbReference>
<sequence length="490" mass="56256">MGTIKKSEENIVQDEVSNWSSFEKISFRFAFIFIALLVIPVKLSWYKELFPIKSLYDILSKIAGYRPSFIEVASESGKWGLASFSTWGVAALIGLVGAAVWTILVRNKKIANYNVLYYWLRVITRYRVAIGIIAFGYLKLYPMQMPFPSITNLNTELGDYAQFKLYWQAVGVSLWYQIFLGLLEIGAGVLMFFRATTALGAILNAGVLYNIAHANIAYDGGVHVYSGYFVLLSAFLLVYYAPAIWKLFIKKENVKPNYYYPKLKSTGQKLAFYGSKYLFIFLFVFVYGYYRYDLHYNSARLKEPVIPGLPNAEGNYEVSSFALNGDTIPYTPQDSVRWHSAIFERYSTLAYKVHKAFKIDISNGVPQPQDILRKYELTGRAGGWRYLYYEIDSANHQIYLVDKNQEFSKKLFKGQKDVAVGLKKLYETAIRDSIGILKWDYKRPVTGEIIIAGLINKKDSVHIVLNKFKKDYPIGQGWYTKNNLYTYVNN</sequence>
<keyword evidence="1" id="KW-0472">Membrane</keyword>
<feature type="transmembrane region" description="Helical" evidence="1">
    <location>
        <begin position="27"/>
        <end position="46"/>
    </location>
</feature>
<organism evidence="2 3">
    <name type="scientific">Pedobacter hiemivivus</name>
    <dbReference type="NCBI Taxonomy" id="2530454"/>
    <lineage>
        <taxon>Bacteria</taxon>
        <taxon>Pseudomonadati</taxon>
        <taxon>Bacteroidota</taxon>
        <taxon>Sphingobacteriia</taxon>
        <taxon>Sphingobacteriales</taxon>
        <taxon>Sphingobacteriaceae</taxon>
        <taxon>Pedobacter</taxon>
    </lineage>
</organism>
<name>A0A4R0N6V9_9SPHI</name>
<keyword evidence="1" id="KW-1133">Transmembrane helix</keyword>
<dbReference type="Proteomes" id="UP000291117">
    <property type="component" value="Unassembled WGS sequence"/>
</dbReference>
<evidence type="ECO:0000256" key="1">
    <source>
        <dbReference type="SAM" id="Phobius"/>
    </source>
</evidence>
<feature type="transmembrane region" description="Helical" evidence="1">
    <location>
        <begin position="116"/>
        <end position="138"/>
    </location>
</feature>
<comment type="caution">
    <text evidence="2">The sequence shown here is derived from an EMBL/GenBank/DDBJ whole genome shotgun (WGS) entry which is preliminary data.</text>
</comment>
<feature type="transmembrane region" description="Helical" evidence="1">
    <location>
        <begin position="84"/>
        <end position="104"/>
    </location>
</feature>
<dbReference type="OrthoDB" id="102112at2"/>
<dbReference type="AlphaFoldDB" id="A0A4R0N6V9"/>
<protein>
    <recommendedName>
        <fullName evidence="4">DoxX family protein</fullName>
    </recommendedName>
</protein>
<accession>A0A4R0N6V9</accession>
<evidence type="ECO:0008006" key="4">
    <source>
        <dbReference type="Google" id="ProtNLM"/>
    </source>
</evidence>
<feature type="transmembrane region" description="Helical" evidence="1">
    <location>
        <begin position="198"/>
        <end position="216"/>
    </location>
</feature>
<keyword evidence="1" id="KW-0812">Transmembrane</keyword>
<proteinExistence type="predicted"/>
<keyword evidence="3" id="KW-1185">Reference proteome</keyword>
<feature type="transmembrane region" description="Helical" evidence="1">
    <location>
        <begin position="270"/>
        <end position="290"/>
    </location>
</feature>
<evidence type="ECO:0000313" key="3">
    <source>
        <dbReference type="Proteomes" id="UP000291117"/>
    </source>
</evidence>
<dbReference type="EMBL" id="SJSM01000008">
    <property type="protein sequence ID" value="TCC95750.1"/>
    <property type="molecule type" value="Genomic_DNA"/>
</dbReference>
<gene>
    <name evidence="2" type="ORF">EZ444_14110</name>
</gene>
<evidence type="ECO:0000313" key="2">
    <source>
        <dbReference type="EMBL" id="TCC95750.1"/>
    </source>
</evidence>